<evidence type="ECO:0000256" key="1">
    <source>
        <dbReference type="SAM" id="SignalP"/>
    </source>
</evidence>
<dbReference type="EMBL" id="MLQQ01000027">
    <property type="protein sequence ID" value="OIJ11511.1"/>
    <property type="molecule type" value="Genomic_DNA"/>
</dbReference>
<comment type="caution">
    <text evidence="2">The sequence shown here is derived from an EMBL/GenBank/DDBJ whole genome shotgun (WGS) entry which is preliminary data.</text>
</comment>
<proteinExistence type="predicted"/>
<organism evidence="2 3">
    <name type="scientific">Anaerobacillus arseniciselenatis</name>
    <dbReference type="NCBI Taxonomy" id="85682"/>
    <lineage>
        <taxon>Bacteria</taxon>
        <taxon>Bacillati</taxon>
        <taxon>Bacillota</taxon>
        <taxon>Bacilli</taxon>
        <taxon>Bacillales</taxon>
        <taxon>Bacillaceae</taxon>
        <taxon>Anaerobacillus</taxon>
    </lineage>
</organism>
<dbReference type="AlphaFoldDB" id="A0A1S2LGK7"/>
<feature type="signal peptide" evidence="1">
    <location>
        <begin position="1"/>
        <end position="27"/>
    </location>
</feature>
<keyword evidence="3" id="KW-1185">Reference proteome</keyword>
<dbReference type="RefSeq" id="WP_071313651.1">
    <property type="nucleotide sequence ID" value="NZ_MLQQ01000027.1"/>
</dbReference>
<sequence>MRKYISTLICFTLLFAFVIYPFNTAEASKKESENVINSEYPVFDFENGDEIGITYITLKVKTDKVKKGEHKGKTIFTITNETITTYFDGTESVIRETVDEIIQLNNDEALVNDELVDLNAPIATIEQMNMPSIMGGVSYLTSYSDNSVNKLTTMTSYERVKSFWSEEICIFLDPGCGGGSKLSKNAYTSGWQSNNIKWFKSYADQVASARSTINYNVPLLMAALGLTVLTLGSVLGALGSGIAAASFAANIYGAYQDGSSAVSNAYTTLKDDIVNEGSTSPR</sequence>
<evidence type="ECO:0000313" key="2">
    <source>
        <dbReference type="EMBL" id="OIJ11511.1"/>
    </source>
</evidence>
<accession>A0A1S2LGK7</accession>
<feature type="chain" id="PRO_5010383314" evidence="1">
    <location>
        <begin position="28"/>
        <end position="282"/>
    </location>
</feature>
<reference evidence="2 3" key="1">
    <citation type="submission" date="2016-10" db="EMBL/GenBank/DDBJ databases">
        <title>Draft genome sequences of four alkaliphilic bacteria belonging to the Anaerobacillus genus.</title>
        <authorList>
            <person name="Bassil N.M."/>
            <person name="Lloyd J.R."/>
        </authorList>
    </citation>
    <scope>NUCLEOTIDE SEQUENCE [LARGE SCALE GENOMIC DNA]</scope>
    <source>
        <strain evidence="2 3">DSM 15340</strain>
    </source>
</reference>
<dbReference type="Proteomes" id="UP000180098">
    <property type="component" value="Unassembled WGS sequence"/>
</dbReference>
<keyword evidence="1" id="KW-0732">Signal</keyword>
<name>A0A1S2LGK7_9BACI</name>
<evidence type="ECO:0000313" key="3">
    <source>
        <dbReference type="Proteomes" id="UP000180098"/>
    </source>
</evidence>
<protein>
    <submittedName>
        <fullName evidence="2">Uncharacterized protein</fullName>
    </submittedName>
</protein>
<gene>
    <name evidence="2" type="ORF">BKP35_12275</name>
</gene>